<keyword evidence="14" id="KW-1185">Reference proteome</keyword>
<dbReference type="SMART" id="SM00179">
    <property type="entry name" value="EGF_CA"/>
    <property type="match status" value="2"/>
</dbReference>
<dbReference type="GeneTree" id="ENSGT00940000164251"/>
<dbReference type="PROSITE" id="PS01187">
    <property type="entry name" value="EGF_CA"/>
    <property type="match status" value="1"/>
</dbReference>
<keyword evidence="5" id="KW-0732">Signal</keyword>
<keyword evidence="8 11" id="KW-1133">Transmembrane helix</keyword>
<comment type="subcellular location">
    <subcellularLocation>
        <location evidence="1">Membrane</location>
        <topology evidence="1">Single-pass type I membrane protein</topology>
    </subcellularLocation>
</comment>
<dbReference type="GO" id="GO:0030246">
    <property type="term" value="F:carbohydrate binding"/>
    <property type="evidence" value="ECO:0007669"/>
    <property type="project" value="UniProtKB-KW"/>
</dbReference>
<evidence type="ECO:0000256" key="4">
    <source>
        <dbReference type="ARBA" id="ARBA00022692"/>
    </source>
</evidence>
<evidence type="ECO:0000256" key="3">
    <source>
        <dbReference type="ARBA" id="ARBA00022553"/>
    </source>
</evidence>
<evidence type="ECO:0000313" key="13">
    <source>
        <dbReference type="Ensembl" id="ENSEBUP00000022815.1"/>
    </source>
</evidence>
<evidence type="ECO:0000256" key="9">
    <source>
        <dbReference type="ARBA" id="ARBA00023136"/>
    </source>
</evidence>
<keyword evidence="4 11" id="KW-0812">Transmembrane</keyword>
<evidence type="ECO:0000256" key="5">
    <source>
        <dbReference type="ARBA" id="ARBA00022729"/>
    </source>
</evidence>
<evidence type="ECO:0000259" key="12">
    <source>
        <dbReference type="PROSITE" id="PS50041"/>
    </source>
</evidence>
<dbReference type="Proteomes" id="UP000694388">
    <property type="component" value="Unplaced"/>
</dbReference>
<proteinExistence type="predicted"/>
<dbReference type="InterPro" id="IPR000152">
    <property type="entry name" value="EGF-type_Asp/Asn_hydroxyl_site"/>
</dbReference>
<dbReference type="Ensembl" id="ENSEBUT00000023392.1">
    <property type="protein sequence ID" value="ENSEBUP00000022815.1"/>
    <property type="gene ID" value="ENSEBUG00000014057.1"/>
</dbReference>
<dbReference type="AlphaFoldDB" id="A0A8C4QZA0"/>
<evidence type="ECO:0000256" key="7">
    <source>
        <dbReference type="ARBA" id="ARBA00022737"/>
    </source>
</evidence>
<keyword evidence="9 11" id="KW-0472">Membrane</keyword>
<dbReference type="InterPro" id="IPR051505">
    <property type="entry name" value="C-type_lectin_domain"/>
</dbReference>
<evidence type="ECO:0000256" key="1">
    <source>
        <dbReference type="ARBA" id="ARBA00004479"/>
    </source>
</evidence>
<dbReference type="PROSITE" id="PS00010">
    <property type="entry name" value="ASX_HYDROXYL"/>
    <property type="match status" value="2"/>
</dbReference>
<keyword evidence="2" id="KW-0245">EGF-like domain</keyword>
<dbReference type="InterPro" id="IPR000742">
    <property type="entry name" value="EGF"/>
</dbReference>
<protein>
    <recommendedName>
        <fullName evidence="12">C-type lectin domain-containing protein</fullName>
    </recommendedName>
</protein>
<dbReference type="PANTHER" id="PTHR14789">
    <property type="entry name" value="CHONDROLECTIN VARIANT CHODLFDELTAE"/>
    <property type="match status" value="1"/>
</dbReference>
<reference evidence="13" key="1">
    <citation type="submission" date="2025-08" db="UniProtKB">
        <authorList>
            <consortium name="Ensembl"/>
        </authorList>
    </citation>
    <scope>IDENTIFICATION</scope>
</reference>
<keyword evidence="7" id="KW-0677">Repeat</keyword>
<evidence type="ECO:0000256" key="8">
    <source>
        <dbReference type="ARBA" id="ARBA00022989"/>
    </source>
</evidence>
<reference evidence="13" key="2">
    <citation type="submission" date="2025-09" db="UniProtKB">
        <authorList>
            <consortium name="Ensembl"/>
        </authorList>
    </citation>
    <scope>IDENTIFICATION</scope>
</reference>
<dbReference type="GO" id="GO:0005509">
    <property type="term" value="F:calcium ion binding"/>
    <property type="evidence" value="ECO:0007669"/>
    <property type="project" value="InterPro"/>
</dbReference>
<keyword evidence="10" id="KW-1015">Disulfide bond</keyword>
<dbReference type="InterPro" id="IPR026823">
    <property type="entry name" value="cEGF"/>
</dbReference>
<dbReference type="PROSITE" id="PS50041">
    <property type="entry name" value="C_TYPE_LECTIN_2"/>
    <property type="match status" value="1"/>
</dbReference>
<evidence type="ECO:0000313" key="14">
    <source>
        <dbReference type="Proteomes" id="UP000694388"/>
    </source>
</evidence>
<feature type="transmembrane region" description="Helical" evidence="11">
    <location>
        <begin position="249"/>
        <end position="268"/>
    </location>
</feature>
<feature type="domain" description="C-type lectin" evidence="12">
    <location>
        <begin position="24"/>
        <end position="106"/>
    </location>
</feature>
<dbReference type="InterPro" id="IPR001881">
    <property type="entry name" value="EGF-like_Ca-bd_dom"/>
</dbReference>
<accession>A0A8C4QZA0</accession>
<dbReference type="InterPro" id="IPR018097">
    <property type="entry name" value="EGF_Ca-bd_CS"/>
</dbReference>
<evidence type="ECO:0000256" key="10">
    <source>
        <dbReference type="ARBA" id="ARBA00023157"/>
    </source>
</evidence>
<dbReference type="CDD" id="cd00054">
    <property type="entry name" value="EGF_CA"/>
    <property type="match status" value="1"/>
</dbReference>
<dbReference type="PROSITE" id="PS01186">
    <property type="entry name" value="EGF_2"/>
    <property type="match status" value="1"/>
</dbReference>
<dbReference type="SUPFAM" id="SSF57184">
    <property type="entry name" value="Growth factor receptor domain"/>
    <property type="match status" value="1"/>
</dbReference>
<dbReference type="InterPro" id="IPR009030">
    <property type="entry name" value="Growth_fac_rcpt_cys_sf"/>
</dbReference>
<dbReference type="Pfam" id="PF07645">
    <property type="entry name" value="EGF_CA"/>
    <property type="match status" value="1"/>
</dbReference>
<dbReference type="InterPro" id="IPR001304">
    <property type="entry name" value="C-type_lectin-like"/>
</dbReference>
<keyword evidence="6" id="KW-0430">Lectin</keyword>
<dbReference type="GO" id="GO:0006897">
    <property type="term" value="P:endocytosis"/>
    <property type="evidence" value="ECO:0007669"/>
    <property type="project" value="UniProtKB-KW"/>
</dbReference>
<dbReference type="SMART" id="SM00181">
    <property type="entry name" value="EGF"/>
    <property type="match status" value="3"/>
</dbReference>
<dbReference type="Gene3D" id="2.10.25.10">
    <property type="entry name" value="Laminin"/>
    <property type="match status" value="3"/>
</dbReference>
<organism evidence="13 14">
    <name type="scientific">Eptatretus burgeri</name>
    <name type="common">Inshore hagfish</name>
    <dbReference type="NCBI Taxonomy" id="7764"/>
    <lineage>
        <taxon>Eukaryota</taxon>
        <taxon>Metazoa</taxon>
        <taxon>Chordata</taxon>
        <taxon>Craniata</taxon>
        <taxon>Vertebrata</taxon>
        <taxon>Cyclostomata</taxon>
        <taxon>Myxini</taxon>
        <taxon>Myxiniformes</taxon>
        <taxon>Myxinidae</taxon>
        <taxon>Eptatretinae</taxon>
        <taxon>Eptatretus</taxon>
    </lineage>
</organism>
<evidence type="ECO:0000256" key="11">
    <source>
        <dbReference type="SAM" id="Phobius"/>
    </source>
</evidence>
<evidence type="ECO:0000256" key="6">
    <source>
        <dbReference type="ARBA" id="ARBA00022734"/>
    </source>
</evidence>
<dbReference type="InterPro" id="IPR049883">
    <property type="entry name" value="NOTCH1_EGF-like"/>
</dbReference>
<keyword evidence="3" id="KW-0597">Phosphoprotein</keyword>
<evidence type="ECO:0000256" key="2">
    <source>
        <dbReference type="ARBA" id="ARBA00022536"/>
    </source>
</evidence>
<dbReference type="Pfam" id="PF12662">
    <property type="entry name" value="cEGF"/>
    <property type="match status" value="1"/>
</dbReference>
<dbReference type="GO" id="GO:0016020">
    <property type="term" value="C:membrane"/>
    <property type="evidence" value="ECO:0007669"/>
    <property type="project" value="UniProtKB-SubCell"/>
</dbReference>
<sequence>MCTSPYIYLLCPKVSTRLFCLGVFVTLLVGSPANVHKTRIWIGLRKSREQCVQRDKLLRGFHWVSDEDDGSYSNWSKEPALSCTTEQNCSQKAMVLCRFTFQHMCDPIPLSGDECATNPCEMLCTNSHGSYHCRCEIGFVPDPQNGRACVPEDVCVLRNCEHGCVVGLGKKATCSCPSGFTLDGNLVNCTDIDECESSLCDQGCKNSVGSFRCFCRDGFELDHDGSTCFAVNEDGVELKNPFVAAILDFKMAVLVFWLVICPALLYNVTTHRVW</sequence>
<name>A0A8C4QZA0_EPTBU</name>